<reference evidence="1" key="1">
    <citation type="submission" date="2021-01" db="EMBL/GenBank/DDBJ databases">
        <authorList>
            <person name="Kaushik A."/>
        </authorList>
    </citation>
    <scope>NUCLEOTIDE SEQUENCE</scope>
    <source>
        <strain evidence="1">AG3-1AP</strain>
    </source>
</reference>
<name>A0A8H3A4T6_9AGAM</name>
<dbReference type="EMBL" id="CAJMWV010000073">
    <property type="protein sequence ID" value="CAE6378789.1"/>
    <property type="molecule type" value="Genomic_DNA"/>
</dbReference>
<dbReference type="Proteomes" id="UP000663831">
    <property type="component" value="Unassembled WGS sequence"/>
</dbReference>
<dbReference type="AlphaFoldDB" id="A0A8H3A4T6"/>
<evidence type="ECO:0000313" key="2">
    <source>
        <dbReference type="Proteomes" id="UP000663831"/>
    </source>
</evidence>
<evidence type="ECO:0000313" key="1">
    <source>
        <dbReference type="EMBL" id="CAE6378789.1"/>
    </source>
</evidence>
<protein>
    <submittedName>
        <fullName evidence="1">Uncharacterized protein</fullName>
    </submittedName>
</protein>
<organism evidence="1 2">
    <name type="scientific">Rhizoctonia solani</name>
    <dbReference type="NCBI Taxonomy" id="456999"/>
    <lineage>
        <taxon>Eukaryota</taxon>
        <taxon>Fungi</taxon>
        <taxon>Dikarya</taxon>
        <taxon>Basidiomycota</taxon>
        <taxon>Agaricomycotina</taxon>
        <taxon>Agaricomycetes</taxon>
        <taxon>Cantharellales</taxon>
        <taxon>Ceratobasidiaceae</taxon>
        <taxon>Rhizoctonia</taxon>
    </lineage>
</organism>
<accession>A0A8H3A4T6</accession>
<proteinExistence type="predicted"/>
<sequence length="566" mass="63147">MFLGAKLLQALGQDSHVTARGYIAWIDQFEKKLNLASSSNLPLDETRDHLSAQLELMYFTFLTVDIVPGYVRLRKALPSFLHLVGADSTLYSEHPNGNLFVSLPRTLGVPRNELKRFLMYDTATALVLGIPPLVEYGYDGECHPASHGLEWIHGTPLTLVQAIAQVNSWRAGSRVPLNDWRVLEGRVLAWEPGPIVPDDENPGTGDVARLAVQESWRHAVLIYIYMEGPSAPIASQARSISAPNPVEMVRSESTGNHSQALESDSIVEERQDLTSTARAYDPRPSILSAAVVPRLAGPTSLTNVDVTADSSEDFDRLWSRGPSQSAVYSRSLTYQSPRAGQFRGTLSSVKPVINDLSRAINALCQSIPPSVDATQMVREDHFGRVMHEYDLQRSNYWFMSPPPTSRRPLLAQLKLSKGMIWTIYLEVRHFQALVRIPQTPGPPIQRYIGWIDKLEEKFTTASPNNASLRDIADRLTVQLELAFLNFIMVDSASGYRLLRKALPRFLQIVAADSNLYMELPNGNLVVSFPRILSAPRYELRRFALYDVITPFVLGVPPFVDSLVFAV</sequence>
<comment type="caution">
    <text evidence="1">The sequence shown here is derived from an EMBL/GenBank/DDBJ whole genome shotgun (WGS) entry which is preliminary data.</text>
</comment>
<gene>
    <name evidence="1" type="ORF">RDB_LOCUS1393</name>
</gene>